<dbReference type="AlphaFoldDB" id="A0A919S1M0"/>
<sequence length="380" mass="43779">MKKSFIICLVIVIIVVASILSCLYYKNINNAQTTTKISTIEENIKTKVYGILNVPMEKNNMIWCGTLQLAWNELRDNIIKEDIQLISENKISGELNKKAFTKEYLNDKDYIVMVGYNKDGIVEKINKLLKKKFNEEGNWEVQTNLQRPDDILAYSFLKKNLEFEYAFEDIKDGLEFNSVKVKIKAFGIYETKDEEIKNKLAKQVKILYYNNDNDFIISLKGKATNNDNDFIISLKGKATNDEVILAKILPKNTLDSTLNYALSNSGKERAFSTSDILEVPMFQFNINKKFKELQNKSIANAGFEDYILASAIQRIDFSLTEKGAQLKSKAEISLTKSAHILEAPKKLIFDKPFLLYMKEKDNTKPYFVMWVDNPEIMLHK</sequence>
<evidence type="ECO:0008006" key="3">
    <source>
        <dbReference type="Google" id="ProtNLM"/>
    </source>
</evidence>
<dbReference type="EMBL" id="BOPZ01000028">
    <property type="protein sequence ID" value="GIM30127.1"/>
    <property type="molecule type" value="Genomic_DNA"/>
</dbReference>
<dbReference type="InterPro" id="IPR036186">
    <property type="entry name" value="Serpin_sf"/>
</dbReference>
<accession>A0A919S1M0</accession>
<dbReference type="RefSeq" id="WP_212904806.1">
    <property type="nucleotide sequence ID" value="NZ_BOPZ01000028.1"/>
</dbReference>
<proteinExistence type="predicted"/>
<dbReference type="PROSITE" id="PS51257">
    <property type="entry name" value="PROKAR_LIPOPROTEIN"/>
    <property type="match status" value="1"/>
</dbReference>
<comment type="caution">
    <text evidence="1">The sequence shown here is derived from an EMBL/GenBank/DDBJ whole genome shotgun (WGS) entry which is preliminary data.</text>
</comment>
<evidence type="ECO:0000313" key="1">
    <source>
        <dbReference type="EMBL" id="GIM30127.1"/>
    </source>
</evidence>
<reference evidence="1" key="1">
    <citation type="submission" date="2021-03" db="EMBL/GenBank/DDBJ databases">
        <title>Taxonomic study of Clostridium polyendosporum from meadow-gley soil under rice.</title>
        <authorList>
            <person name="Kobayashi H."/>
            <person name="Tanizawa Y."/>
            <person name="Yagura M."/>
        </authorList>
    </citation>
    <scope>NUCLEOTIDE SEQUENCE</scope>
    <source>
        <strain evidence="1">JCM 30710</strain>
    </source>
</reference>
<keyword evidence="2" id="KW-1185">Reference proteome</keyword>
<dbReference type="SUPFAM" id="SSF56574">
    <property type="entry name" value="Serpins"/>
    <property type="match status" value="1"/>
</dbReference>
<protein>
    <recommendedName>
        <fullName evidence="3">Serpin domain-containing protein</fullName>
    </recommendedName>
</protein>
<dbReference type="PROSITE" id="PS00284">
    <property type="entry name" value="SERPIN"/>
    <property type="match status" value="1"/>
</dbReference>
<name>A0A919S1M0_9CLOT</name>
<dbReference type="InterPro" id="IPR023795">
    <property type="entry name" value="Serpin_CS"/>
</dbReference>
<evidence type="ECO:0000313" key="2">
    <source>
        <dbReference type="Proteomes" id="UP000679179"/>
    </source>
</evidence>
<dbReference type="Proteomes" id="UP000679179">
    <property type="component" value="Unassembled WGS sequence"/>
</dbReference>
<organism evidence="1 2">
    <name type="scientific">Clostridium polyendosporum</name>
    <dbReference type="NCBI Taxonomy" id="69208"/>
    <lineage>
        <taxon>Bacteria</taxon>
        <taxon>Bacillati</taxon>
        <taxon>Bacillota</taxon>
        <taxon>Clostridia</taxon>
        <taxon>Eubacteriales</taxon>
        <taxon>Clostridiaceae</taxon>
        <taxon>Clostridium</taxon>
    </lineage>
</organism>
<gene>
    <name evidence="1" type="ORF">CPJCM30710_27930</name>
</gene>